<dbReference type="Gene3D" id="3.30.450.20">
    <property type="entry name" value="PAS domain"/>
    <property type="match status" value="2"/>
</dbReference>
<keyword evidence="11" id="KW-0472">Membrane</keyword>
<dbReference type="SUPFAM" id="SSF47226">
    <property type="entry name" value="Histidine-containing phosphotransfer domain, HPT domain"/>
    <property type="match status" value="1"/>
</dbReference>
<feature type="domain" description="Response regulatory" evidence="16">
    <location>
        <begin position="1625"/>
        <end position="1741"/>
    </location>
</feature>
<dbReference type="Gene3D" id="3.40.190.10">
    <property type="entry name" value="Periplasmic binding protein-like II"/>
    <property type="match status" value="6"/>
</dbReference>
<dbReference type="CDD" id="cd01007">
    <property type="entry name" value="PBP2_BvgS_HisK_like"/>
    <property type="match status" value="1"/>
</dbReference>
<feature type="modified residue" description="4-aspartylphosphate" evidence="13">
    <location>
        <position position="1535"/>
    </location>
</feature>
<dbReference type="SMART" id="SM00448">
    <property type="entry name" value="REC"/>
    <property type="match status" value="2"/>
</dbReference>
<dbReference type="CDD" id="cd00130">
    <property type="entry name" value="PAS"/>
    <property type="match status" value="2"/>
</dbReference>
<dbReference type="PROSITE" id="PS50113">
    <property type="entry name" value="PAC"/>
    <property type="match status" value="2"/>
</dbReference>
<keyword evidence="5 13" id="KW-0597">Phosphoprotein</keyword>
<dbReference type="SUPFAM" id="SSF55874">
    <property type="entry name" value="ATPase domain of HSP90 chaperone/DNA topoisomerase II/histidine kinase"/>
    <property type="match status" value="1"/>
</dbReference>
<dbReference type="Pfam" id="PF00497">
    <property type="entry name" value="SBP_bac_3"/>
    <property type="match status" value="3"/>
</dbReference>
<dbReference type="RefSeq" id="WP_262598777.1">
    <property type="nucleotide sequence ID" value="NZ_CP103300.1"/>
</dbReference>
<dbReference type="SMART" id="SM00086">
    <property type="entry name" value="PAC"/>
    <property type="match status" value="2"/>
</dbReference>
<dbReference type="SUPFAM" id="SSF55785">
    <property type="entry name" value="PYP-like sensor domain (PAS domain)"/>
    <property type="match status" value="2"/>
</dbReference>
<keyword evidence="7" id="KW-0547">Nucleotide-binding</keyword>
<evidence type="ECO:0000256" key="2">
    <source>
        <dbReference type="ARBA" id="ARBA00004651"/>
    </source>
</evidence>
<dbReference type="PANTHER" id="PTHR45339">
    <property type="entry name" value="HYBRID SIGNAL TRANSDUCTION HISTIDINE KINASE J"/>
    <property type="match status" value="1"/>
</dbReference>
<evidence type="ECO:0000256" key="14">
    <source>
        <dbReference type="SAM" id="Coils"/>
    </source>
</evidence>
<reference evidence="20" key="1">
    <citation type="submission" date="2022-10" db="EMBL/GenBank/DDBJ databases">
        <title>Completed Genome Sequence of two octocoral isolated bacterium, Endozoicomonas euniceicola EF212T and Endozoicomonas gorgoniicola PS125T.</title>
        <authorList>
            <person name="Chiou Y.-J."/>
            <person name="Chen Y.-H."/>
        </authorList>
    </citation>
    <scope>NUCLEOTIDE SEQUENCE</scope>
    <source>
        <strain evidence="20">EF212</strain>
    </source>
</reference>
<dbReference type="PANTHER" id="PTHR45339:SF1">
    <property type="entry name" value="HYBRID SIGNAL TRANSDUCTION HISTIDINE KINASE J"/>
    <property type="match status" value="1"/>
</dbReference>
<organism evidence="20 21">
    <name type="scientific">Endozoicomonas euniceicola</name>
    <dbReference type="NCBI Taxonomy" id="1234143"/>
    <lineage>
        <taxon>Bacteria</taxon>
        <taxon>Pseudomonadati</taxon>
        <taxon>Pseudomonadota</taxon>
        <taxon>Gammaproteobacteria</taxon>
        <taxon>Oceanospirillales</taxon>
        <taxon>Endozoicomonadaceae</taxon>
        <taxon>Endozoicomonas</taxon>
    </lineage>
</organism>
<feature type="modified residue" description="Phosphohistidine" evidence="12">
    <location>
        <position position="1834"/>
    </location>
</feature>
<protein>
    <recommendedName>
        <fullName evidence="3">histidine kinase</fullName>
        <ecNumber evidence="3">2.7.13.3</ecNumber>
    </recommendedName>
</protein>
<comment type="catalytic activity">
    <reaction evidence="1">
        <text>ATP + protein L-histidine = ADP + protein N-phospho-L-histidine.</text>
        <dbReference type="EC" id="2.7.13.3"/>
    </reaction>
</comment>
<dbReference type="InterPro" id="IPR003661">
    <property type="entry name" value="HisK_dim/P_dom"/>
</dbReference>
<feature type="domain" description="PAC" evidence="18">
    <location>
        <begin position="1174"/>
        <end position="1226"/>
    </location>
</feature>
<dbReference type="SUPFAM" id="SSF53850">
    <property type="entry name" value="Periplasmic binding protein-like II"/>
    <property type="match status" value="3"/>
</dbReference>
<evidence type="ECO:0000259" key="18">
    <source>
        <dbReference type="PROSITE" id="PS50113"/>
    </source>
</evidence>
<dbReference type="InterPro" id="IPR001638">
    <property type="entry name" value="Solute-binding_3/MltF_N"/>
</dbReference>
<dbReference type="Pfam" id="PF01627">
    <property type="entry name" value="Hpt"/>
    <property type="match status" value="1"/>
</dbReference>
<dbReference type="InterPro" id="IPR036641">
    <property type="entry name" value="HPT_dom_sf"/>
</dbReference>
<dbReference type="InterPro" id="IPR005467">
    <property type="entry name" value="His_kinase_dom"/>
</dbReference>
<dbReference type="InterPro" id="IPR008207">
    <property type="entry name" value="Sig_transdc_His_kin_Hpt_dom"/>
</dbReference>
<keyword evidence="8" id="KW-0067">ATP-binding</keyword>
<feature type="domain" description="Histidine kinase" evidence="15">
    <location>
        <begin position="1244"/>
        <end position="1465"/>
    </location>
</feature>
<evidence type="ECO:0000256" key="13">
    <source>
        <dbReference type="PROSITE-ProRule" id="PRU00169"/>
    </source>
</evidence>
<dbReference type="SMART" id="SM00062">
    <property type="entry name" value="PBPb"/>
    <property type="match status" value="3"/>
</dbReference>
<dbReference type="SUPFAM" id="SSF47384">
    <property type="entry name" value="Homodimeric domain of signal transducing histidine kinase"/>
    <property type="match status" value="1"/>
</dbReference>
<feature type="domain" description="PAC" evidence="18">
    <location>
        <begin position="1054"/>
        <end position="1107"/>
    </location>
</feature>
<evidence type="ECO:0000256" key="11">
    <source>
        <dbReference type="ARBA" id="ARBA00023136"/>
    </source>
</evidence>
<dbReference type="Pfam" id="PF02518">
    <property type="entry name" value="HATPase_c"/>
    <property type="match status" value="1"/>
</dbReference>
<dbReference type="PRINTS" id="PR00344">
    <property type="entry name" value="BCTRLSENSOR"/>
</dbReference>
<dbReference type="EC" id="2.7.13.3" evidence="3"/>
<dbReference type="InterPro" id="IPR000700">
    <property type="entry name" value="PAS-assoc_C"/>
</dbReference>
<dbReference type="InterPro" id="IPR004358">
    <property type="entry name" value="Sig_transdc_His_kin-like_C"/>
</dbReference>
<dbReference type="CDD" id="cd00156">
    <property type="entry name" value="REC"/>
    <property type="match status" value="1"/>
</dbReference>
<evidence type="ECO:0000256" key="5">
    <source>
        <dbReference type="ARBA" id="ARBA00022553"/>
    </source>
</evidence>
<evidence type="ECO:0000256" key="1">
    <source>
        <dbReference type="ARBA" id="ARBA00000085"/>
    </source>
</evidence>
<comment type="subcellular location">
    <subcellularLocation>
        <location evidence="2">Cell membrane</location>
        <topology evidence="2">Multi-pass membrane protein</topology>
    </subcellularLocation>
</comment>
<dbReference type="InterPro" id="IPR001789">
    <property type="entry name" value="Sig_transdc_resp-reg_receiver"/>
</dbReference>
<dbReference type="SUPFAM" id="SSF55781">
    <property type="entry name" value="GAF domain-like"/>
    <property type="match status" value="1"/>
</dbReference>
<feature type="domain" description="HPt" evidence="19">
    <location>
        <begin position="1795"/>
        <end position="1888"/>
    </location>
</feature>
<dbReference type="SMART" id="SM00388">
    <property type="entry name" value="HisKA"/>
    <property type="match status" value="1"/>
</dbReference>
<dbReference type="InterPro" id="IPR001610">
    <property type="entry name" value="PAC"/>
</dbReference>
<dbReference type="PROSITE" id="PS50112">
    <property type="entry name" value="PAS"/>
    <property type="match status" value="1"/>
</dbReference>
<dbReference type="InterPro" id="IPR003594">
    <property type="entry name" value="HATPase_dom"/>
</dbReference>
<dbReference type="Pfam" id="PF13426">
    <property type="entry name" value="PAS_9"/>
    <property type="match status" value="1"/>
</dbReference>
<dbReference type="PROSITE" id="PS50110">
    <property type="entry name" value="RESPONSE_REGULATORY"/>
    <property type="match status" value="2"/>
</dbReference>
<evidence type="ECO:0000256" key="9">
    <source>
        <dbReference type="ARBA" id="ARBA00022989"/>
    </source>
</evidence>
<dbReference type="CDD" id="cd16922">
    <property type="entry name" value="HATPase_EvgS-ArcB-TorS-like"/>
    <property type="match status" value="1"/>
</dbReference>
<dbReference type="Pfam" id="PF00072">
    <property type="entry name" value="Response_reg"/>
    <property type="match status" value="2"/>
</dbReference>
<evidence type="ECO:0000256" key="12">
    <source>
        <dbReference type="PROSITE-ProRule" id="PRU00110"/>
    </source>
</evidence>
<name>A0ABY6GWR7_9GAMM</name>
<dbReference type="Pfam" id="PF00512">
    <property type="entry name" value="HisKA"/>
    <property type="match status" value="1"/>
</dbReference>
<dbReference type="InterPro" id="IPR000014">
    <property type="entry name" value="PAS"/>
</dbReference>
<evidence type="ECO:0000259" key="16">
    <source>
        <dbReference type="PROSITE" id="PS50110"/>
    </source>
</evidence>
<evidence type="ECO:0000313" key="21">
    <source>
        <dbReference type="Proteomes" id="UP001163255"/>
    </source>
</evidence>
<feature type="coiled-coil region" evidence="14">
    <location>
        <begin position="1217"/>
        <end position="1244"/>
    </location>
</feature>
<keyword evidence="4" id="KW-1003">Cell membrane</keyword>
<dbReference type="PROSITE" id="PS50109">
    <property type="entry name" value="HIS_KIN"/>
    <property type="match status" value="1"/>
</dbReference>
<dbReference type="NCBIfam" id="TIGR00229">
    <property type="entry name" value="sensory_box"/>
    <property type="match status" value="2"/>
</dbReference>
<evidence type="ECO:0000256" key="3">
    <source>
        <dbReference type="ARBA" id="ARBA00012438"/>
    </source>
</evidence>
<keyword evidence="21" id="KW-1185">Reference proteome</keyword>
<proteinExistence type="predicted"/>
<dbReference type="CDD" id="cd00082">
    <property type="entry name" value="HisKA"/>
    <property type="match status" value="1"/>
</dbReference>
<dbReference type="InterPro" id="IPR011006">
    <property type="entry name" value="CheY-like_superfamily"/>
</dbReference>
<dbReference type="Pfam" id="PF08447">
    <property type="entry name" value="PAS_3"/>
    <property type="match status" value="1"/>
</dbReference>
<evidence type="ECO:0000313" key="20">
    <source>
        <dbReference type="EMBL" id="UYM16483.1"/>
    </source>
</evidence>
<keyword evidence="10" id="KW-0902">Two-component regulatory system</keyword>
<dbReference type="InterPro" id="IPR036097">
    <property type="entry name" value="HisK_dim/P_sf"/>
</dbReference>
<evidence type="ECO:0000259" key="17">
    <source>
        <dbReference type="PROSITE" id="PS50112"/>
    </source>
</evidence>
<dbReference type="SUPFAM" id="SSF52172">
    <property type="entry name" value="CheY-like"/>
    <property type="match status" value="2"/>
</dbReference>
<feature type="domain" description="PAS" evidence="17">
    <location>
        <begin position="978"/>
        <end position="1020"/>
    </location>
</feature>
<keyword evidence="6" id="KW-0812">Transmembrane</keyword>
<evidence type="ECO:0000259" key="19">
    <source>
        <dbReference type="PROSITE" id="PS50894"/>
    </source>
</evidence>
<dbReference type="InterPro" id="IPR035965">
    <property type="entry name" value="PAS-like_dom_sf"/>
</dbReference>
<evidence type="ECO:0000256" key="4">
    <source>
        <dbReference type="ARBA" id="ARBA00022475"/>
    </source>
</evidence>
<evidence type="ECO:0000256" key="7">
    <source>
        <dbReference type="ARBA" id="ARBA00022741"/>
    </source>
</evidence>
<dbReference type="Proteomes" id="UP001163255">
    <property type="component" value="Chromosome"/>
</dbReference>
<evidence type="ECO:0000256" key="8">
    <source>
        <dbReference type="ARBA" id="ARBA00022840"/>
    </source>
</evidence>
<dbReference type="PROSITE" id="PS50894">
    <property type="entry name" value="HPT"/>
    <property type="match status" value="1"/>
</dbReference>
<gene>
    <name evidence="20" type="ORF">NX720_00680</name>
</gene>
<dbReference type="SMART" id="SM00091">
    <property type="entry name" value="PAS"/>
    <property type="match status" value="2"/>
</dbReference>
<dbReference type="CDD" id="cd17546">
    <property type="entry name" value="REC_hyHK_CKI1_RcsC-like"/>
    <property type="match status" value="1"/>
</dbReference>
<dbReference type="EMBL" id="CP103300">
    <property type="protein sequence ID" value="UYM16483.1"/>
    <property type="molecule type" value="Genomic_DNA"/>
</dbReference>
<dbReference type="Gene3D" id="3.30.565.10">
    <property type="entry name" value="Histidine kinase-like ATPase, C-terminal domain"/>
    <property type="match status" value="1"/>
</dbReference>
<keyword evidence="9" id="KW-1133">Transmembrane helix</keyword>
<evidence type="ECO:0000256" key="6">
    <source>
        <dbReference type="ARBA" id="ARBA00022692"/>
    </source>
</evidence>
<dbReference type="Gene3D" id="1.20.120.160">
    <property type="entry name" value="HPT domain"/>
    <property type="match status" value="1"/>
</dbReference>
<dbReference type="Gene3D" id="1.10.287.130">
    <property type="match status" value="1"/>
</dbReference>
<accession>A0ABY6GWR7</accession>
<sequence length="1975" mass="222254">MSHAPHIKLFLLLSFIPLLLMRRLSVTSKKLQPSKGVAWSIIMTLALSVLPWQSAQSREDAPYFSPLKVAYLIDDIPWSFTNDAGEPDGIMLDVWRTWSVAAGIQLRFHPMSREQAIRSLKDSDVDIIASLGPENRVRDRQLELQEMLTTRPVFFVRNDLEQQALTEALQAYEVGVVDDGKSEHLVRSQYPKASIRLYPSLEKMIKSISNRELVVFFGNSDVLRYYLSARGISVDFTINTEAQYPAQGLVAAIDPNRLALRSLIQRGQDEISQESREALSQKWFGVSAREESLVIALASNTAPLSFINALGRPAGMFVDIWRLWSRKTGVPVRFRMAERDESIDDLRTGRADFHGSLSPSRARSEWLRMSTPYYGLVSRLYFRNKPGQRDPGADLENRKIGVVSQSSNEEFLNVWFADATTVSADNVFQLIDLLFQGEIDVFLAEPEVVESALSAMGLVGEVSSSKYINMNEAVAAAVLAERGDELLALINRGLNNITADEFRSIEESWIPNSDNRYFNRPRAAVNLTEEERRWLAQHHVLRTVLNTNNPPFSFKDDKGDFRGLAIDFIRLIEERLGITIQVEESSDFSEILGEAYRRELDLVPMMQRTDERARYLDLTPPIFTVPTVVLARSSDTSIRSVSDLKGKSVGYIPGHASYDYFRERMPDSDFQPVPTGASGLNRISTGALDAIILNLASASYQMERLKLTNIHIVGEAGFNFEYAVGSRNDWPVLGSILDKTINSFTSEERAALQSRWVSVSTISWVPDKELFIGLLLVVVTLILIIYWNRRLTLEIAERERAEKELKVRADLDRLFSNISRQFMKNSVDDSIDFFLKNIGESLGFESCVLVVGGHPTASIEYFWSRLASFDPDAFVGTSRYRVKDYLHLLDDGILYASDKTDNSGMPDECKAIWEAEKVKNVVYVPMVLFGNEVGGICLLNRFTSALPQADEIELLRRGGELIAVAQARQQADDALRQSEERYELAMDAASDGLWDWDIAHERIYLSPRYQTMLGYQPDELGDTPAAWRRQIHLDDKQATEDFFNSQFTHSDESFQCEYRIRRKDGSYATVRSKGKVVFRDSRGMPLRAVGTLIDITEQRIRERELSMARFSLDNAGDHIHWFRHDGSHKYVNEAACKNLGYSHDEMMDMTIMDINPALTASSWTRLWDQLTLRKALTYETLRKTRDGRVFPVEVTANYMEYEGEGFLFATGRDITDRKQSEEALHKAKEAADQANQAKSNFLANMSHEIRTPMNAIIGLSHLVLKTEMSNRQNDYINKIQSSAHALLGIINDILDFSRIEAGKLNMECIDFDLGDVFEDLYNVAIVKADEKGIDLSYDIAPDVPRLLKGDPLRLGQILLNLTHNAVKFTQEGSVQVRVKLESGDDESVRLGFEIEDSGIGISPEHQSRLFESFSQVDGSTTRKFGGTGLGLAICSSLVEMMNGKISVTSELDIGSTFRFSIDMGRGVLLKSSASALVGAKVLVVDDKDDARALLTSHLEVFGCQVLVAENGQQAQELLQEHNLKGDRPITLALLDWRMPDMDGLELAEHIRNMNLPECPALIMVSAYGREEVMARATGRVDAFLIKPVSGSVLMETMLRTLDRQQLQSRRDLAQDETTERTFKGHVLLVEDNEINQQVARELLEGFGLRVSLADNGKRAVDAVEQHHYDLVFMDIQMPEMDGYQATRIIRRLPGKSELPIVAMTAHAMTGDRERCLQVGMNDHIAKPLDPKGLGNMLEMWLQPAGAVEAVIIDAEAEWPEQKAVESKAAEPVPEGTKAELPGIDREEGLTRVMGNRKLYDRLLRNFYQNQHTDWQELEGCLEQQDWKGARFLTHGLKGVAGSLGAKALHKAAGAVEAELRSSEQRPSQTLLETLRVRFTEVMDGLEIFKAEAEPTPYSYGEGRVETERLSFLLSNMQTLLQEGDADAADSLPELVHGLSGVVTQKQLDELCRRVENYDFDEAGQVLDELREELAL</sequence>
<feature type="modified residue" description="4-aspartylphosphate" evidence="13">
    <location>
        <position position="1674"/>
    </location>
</feature>
<keyword evidence="14" id="KW-0175">Coiled coil</keyword>
<evidence type="ECO:0000256" key="10">
    <source>
        <dbReference type="ARBA" id="ARBA00023012"/>
    </source>
</evidence>
<dbReference type="InterPro" id="IPR036890">
    <property type="entry name" value="HATPase_C_sf"/>
</dbReference>
<dbReference type="SMART" id="SM00387">
    <property type="entry name" value="HATPase_c"/>
    <property type="match status" value="1"/>
</dbReference>
<dbReference type="InterPro" id="IPR013655">
    <property type="entry name" value="PAS_fold_3"/>
</dbReference>
<evidence type="ECO:0000259" key="15">
    <source>
        <dbReference type="PROSITE" id="PS50109"/>
    </source>
</evidence>
<feature type="domain" description="Response regulatory" evidence="16">
    <location>
        <begin position="1480"/>
        <end position="1601"/>
    </location>
</feature>
<dbReference type="Gene3D" id="3.40.50.2300">
    <property type="match status" value="2"/>
</dbReference>